<dbReference type="PATRIC" id="fig|28084.5.peg.2081"/>
<dbReference type="OrthoDB" id="5651787at2"/>
<feature type="coiled-coil region" evidence="1">
    <location>
        <begin position="23"/>
        <end position="50"/>
    </location>
</feature>
<name>A0A0W0S8T4_9GAMM</name>
<evidence type="ECO:0000256" key="1">
    <source>
        <dbReference type="SAM" id="Coils"/>
    </source>
</evidence>
<keyword evidence="1" id="KW-0175">Coiled coil</keyword>
<comment type="caution">
    <text evidence="2">The sequence shown here is derived from an EMBL/GenBank/DDBJ whole genome shotgun (WGS) entry which is preliminary data.</text>
</comment>
<organism evidence="2 3">
    <name type="scientific">Legionella cherrii</name>
    <dbReference type="NCBI Taxonomy" id="28084"/>
    <lineage>
        <taxon>Bacteria</taxon>
        <taxon>Pseudomonadati</taxon>
        <taxon>Pseudomonadota</taxon>
        <taxon>Gammaproteobacteria</taxon>
        <taxon>Legionellales</taxon>
        <taxon>Legionellaceae</taxon>
        <taxon>Legionella</taxon>
    </lineage>
</organism>
<sequence length="119" mass="14321">MNKSLVSLINKLNKQFNDLDLHLHAVQHQKQELEHQIQNLEEQLDQTVPKSLTMNPEIEINWLNFVMQQQEKKEAMTLDLKNCHELESKLNEKITRVKMELKMIEHYLQREEDHPKKRA</sequence>
<dbReference type="EMBL" id="LNXW01000013">
    <property type="protein sequence ID" value="KTC79896.1"/>
    <property type="molecule type" value="Genomic_DNA"/>
</dbReference>
<proteinExistence type="predicted"/>
<dbReference type="Proteomes" id="UP000054921">
    <property type="component" value="Unassembled WGS sequence"/>
</dbReference>
<gene>
    <name evidence="2" type="ORF">Lche_1916</name>
</gene>
<evidence type="ECO:0000313" key="3">
    <source>
        <dbReference type="Proteomes" id="UP000054921"/>
    </source>
</evidence>
<accession>A0A0W0S8T4</accession>
<dbReference type="AlphaFoldDB" id="A0A0W0S8T4"/>
<evidence type="ECO:0000313" key="2">
    <source>
        <dbReference type="EMBL" id="KTC79896.1"/>
    </source>
</evidence>
<protein>
    <submittedName>
        <fullName evidence="2">Uncharacterized protein</fullName>
    </submittedName>
</protein>
<reference evidence="2 3" key="1">
    <citation type="submission" date="2015-11" db="EMBL/GenBank/DDBJ databases">
        <title>Genomic analysis of 38 Legionella species identifies large and diverse effector repertoires.</title>
        <authorList>
            <person name="Burstein D."/>
            <person name="Amaro F."/>
            <person name="Zusman T."/>
            <person name="Lifshitz Z."/>
            <person name="Cohen O."/>
            <person name="Gilbert J.A."/>
            <person name="Pupko T."/>
            <person name="Shuman H.A."/>
            <person name="Segal G."/>
        </authorList>
    </citation>
    <scope>NUCLEOTIDE SEQUENCE [LARGE SCALE GENOMIC DNA]</scope>
    <source>
        <strain evidence="2 3">ORW</strain>
    </source>
</reference>